<gene>
    <name evidence="7" type="primary">pepD</name>
    <name evidence="7" type="ORF">HMPREF9102_0293</name>
</gene>
<keyword evidence="5 6" id="KW-0224">Dipeptidase</keyword>
<evidence type="ECO:0000313" key="7">
    <source>
        <dbReference type="EMBL" id="EGS37910.1"/>
    </source>
</evidence>
<keyword evidence="4 6" id="KW-0378">Hydrolase</keyword>
<evidence type="ECO:0000256" key="5">
    <source>
        <dbReference type="ARBA" id="ARBA00022997"/>
    </source>
</evidence>
<dbReference type="NCBIfam" id="NF033678">
    <property type="entry name" value="C69_fam_dipept"/>
    <property type="match status" value="1"/>
</dbReference>
<protein>
    <recommendedName>
        <fullName evidence="6">Dipeptidase</fullName>
        <ecNumber evidence="6">3.4.-.-</ecNumber>
    </recommendedName>
</protein>
<dbReference type="EMBL" id="AFTL01000009">
    <property type="protein sequence ID" value="EGS37910.1"/>
    <property type="molecule type" value="Genomic_DNA"/>
</dbReference>
<accession>A0ABN0D6G0</accession>
<dbReference type="EC" id="3.4.-.-" evidence="6"/>
<proteinExistence type="inferred from homology"/>
<reference evidence="7 8" key="1">
    <citation type="submission" date="2011-05" db="EMBL/GenBank/DDBJ databases">
        <authorList>
            <person name="Durkin A.S."/>
            <person name="Kim M."/>
            <person name="Radune D."/>
            <person name="Hostetler J."/>
            <person name="Torralba M."/>
            <person name="Gillis M."/>
            <person name="Methe B."/>
            <person name="Sutton G."/>
            <person name="Nelson K.E."/>
        </authorList>
    </citation>
    <scope>NUCLEOTIDE SEQUENCE [LARGE SCALE GENOMIC DNA]</scope>
    <source>
        <strain evidence="7 8">F0423</strain>
    </source>
</reference>
<keyword evidence="3 6" id="KW-0645">Protease</keyword>
<evidence type="ECO:0000256" key="6">
    <source>
        <dbReference type="RuleBase" id="RU364089"/>
    </source>
</evidence>
<dbReference type="Proteomes" id="UP000006035">
    <property type="component" value="Unassembled WGS sequence"/>
</dbReference>
<evidence type="ECO:0000256" key="2">
    <source>
        <dbReference type="ARBA" id="ARBA00007225"/>
    </source>
</evidence>
<organism evidence="7 8">
    <name type="scientific">Limosilactobacillus oris F0423</name>
    <dbReference type="NCBI Taxonomy" id="944562"/>
    <lineage>
        <taxon>Bacteria</taxon>
        <taxon>Bacillati</taxon>
        <taxon>Bacillota</taxon>
        <taxon>Bacilli</taxon>
        <taxon>Lactobacillales</taxon>
        <taxon>Lactobacillaceae</taxon>
        <taxon>Limosilactobacillus</taxon>
    </lineage>
</organism>
<dbReference type="RefSeq" id="WP_003713906.1">
    <property type="nucleotide sequence ID" value="NZ_AFTL01000009.1"/>
</dbReference>
<dbReference type="GO" id="GO:0016787">
    <property type="term" value="F:hydrolase activity"/>
    <property type="evidence" value="ECO:0007669"/>
    <property type="project" value="UniProtKB-KW"/>
</dbReference>
<keyword evidence="8" id="KW-1185">Reference proteome</keyword>
<evidence type="ECO:0000256" key="4">
    <source>
        <dbReference type="ARBA" id="ARBA00022801"/>
    </source>
</evidence>
<dbReference type="InterPro" id="IPR047804">
    <property type="entry name" value="C69_dipept_A-like"/>
</dbReference>
<dbReference type="Pfam" id="PF03577">
    <property type="entry name" value="Peptidase_C69"/>
    <property type="match status" value="1"/>
</dbReference>
<comment type="similarity">
    <text evidence="2 6">Belongs to the peptidase C69 family.</text>
</comment>
<dbReference type="Gene3D" id="3.60.60.10">
    <property type="entry name" value="Penicillin V Acylase, Chain A"/>
    <property type="match status" value="1"/>
</dbReference>
<name>A0ABN0D6G0_9LACO</name>
<comment type="caution">
    <text evidence="7">The sequence shown here is derived from an EMBL/GenBank/DDBJ whole genome shotgun (WGS) entry which is preliminary data.</text>
</comment>
<sequence length="461" mass="51224">MSKHTCTMLLAGRKATIDGSTIVCREEDYGNAFDPQRFVFISPADQPRHYASKGSAFKLDLPVPQYGYTSTPDADDSAGIFGAGGINTANVAMTATETITSNPRIRALDPYNYKDGLGEEDFLTLVLPYISSARAGVQRLGQLLTRYGTYEANAIAFSDQREVWYFETLGGHHWAAVRVPDDQYVIAPNRLNIANFDFASAETMCAPDLQQLIDDNQLNPDPVGYNFRRIFGSASNQDRVYNNPRAWYVQQQLGGGRPDSQPGANDLPFACTPNHRLTIEAIKQVMSSHYQGTAYDPYHFAAKEEAPFRSIALNRNLELHVLQLRNNVPEPLVGVHWLAFGPNTFNALVPFYANVNDTPAAYRDTSKQYTPREMYWLVHTLAAVGDQHYRQVQPLVEQCADDVLAATRAVQRQVDHECASHASAAQLTAANNRLAEIATTKLTELLGKLVGVAFKNEHLQY</sequence>
<dbReference type="PANTHER" id="PTHR12994:SF17">
    <property type="entry name" value="LD30995P"/>
    <property type="match status" value="1"/>
</dbReference>
<evidence type="ECO:0000313" key="8">
    <source>
        <dbReference type="Proteomes" id="UP000006035"/>
    </source>
</evidence>
<dbReference type="PANTHER" id="PTHR12994">
    <property type="entry name" value="SECERNIN"/>
    <property type="match status" value="1"/>
</dbReference>
<evidence type="ECO:0000256" key="3">
    <source>
        <dbReference type="ARBA" id="ARBA00022670"/>
    </source>
</evidence>
<evidence type="ECO:0000256" key="1">
    <source>
        <dbReference type="ARBA" id="ARBA00001670"/>
    </source>
</evidence>
<comment type="catalytic activity">
    <reaction evidence="1">
        <text>an L-aminoacyl-L-amino acid + H2O = 2 an L-alpha-amino acid</text>
        <dbReference type="Rhea" id="RHEA:48940"/>
        <dbReference type="ChEBI" id="CHEBI:15377"/>
        <dbReference type="ChEBI" id="CHEBI:59869"/>
        <dbReference type="ChEBI" id="CHEBI:77460"/>
        <dbReference type="EC" id="3.4.13.19"/>
    </reaction>
</comment>
<dbReference type="InterPro" id="IPR005322">
    <property type="entry name" value="Peptidase_C69"/>
</dbReference>